<keyword evidence="6 12" id="KW-0653">Protein transport</keyword>
<evidence type="ECO:0000256" key="9">
    <source>
        <dbReference type="ARBA" id="ARBA00023010"/>
    </source>
</evidence>
<keyword evidence="7" id="KW-0809">Transit peptide</keyword>
<evidence type="ECO:0000256" key="5">
    <source>
        <dbReference type="ARBA" id="ARBA00022792"/>
    </source>
</evidence>
<evidence type="ECO:0000256" key="1">
    <source>
        <dbReference type="ARBA" id="ARBA00004448"/>
    </source>
</evidence>
<evidence type="ECO:0000256" key="6">
    <source>
        <dbReference type="ARBA" id="ARBA00022927"/>
    </source>
</evidence>
<dbReference type="AlphaFoldDB" id="A0A0F8X142"/>
<evidence type="ECO:0000256" key="7">
    <source>
        <dbReference type="ARBA" id="ARBA00022946"/>
    </source>
</evidence>
<gene>
    <name evidence="13" type="ORF">AOCH_006587</name>
</gene>
<sequence length="246" mass="26614">MHTTLIICPVRSAVLSSRLPSSAALTPFASSSLLYHKVSARSASTTTTITTTSTTTTTTTTRFPNLPPQTQAPTTLGAASSRPQATIFPSCIVRTPSVRANSTTATAAAAAREEAAKLDWNSFFKLRALILSGQNLEALGAQVMGLDPIFVLGAATAACGAAGWLVGPFVGNAVWAMVHRRYKTAVAVKEKEFFDRIKRFRVDPSSNSIANPVPDYYGEKIGSVQGYRQWLKDQRAYNRKRRNFIL</sequence>
<evidence type="ECO:0000256" key="10">
    <source>
        <dbReference type="ARBA" id="ARBA00023128"/>
    </source>
</evidence>
<evidence type="ECO:0000256" key="11">
    <source>
        <dbReference type="ARBA" id="ARBA00023136"/>
    </source>
</evidence>
<keyword evidence="9 12" id="KW-0811">Translocation</keyword>
<dbReference type="PANTHER" id="PTHR28021:SF1">
    <property type="entry name" value="PRESEQUENCE TRANSLOCATED-ASSOCIATED MOTOR SUBUNIT PAM17, MITOCHONDRIAL"/>
    <property type="match status" value="1"/>
</dbReference>
<accession>A0A0F8X142</accession>
<dbReference type="PANTHER" id="PTHR28021">
    <property type="entry name" value="PRESEQUENCE TRANSLOCATED-ASSOCIATED MOTOR SUBUNIT PAM17, MITOCHONDRIAL"/>
    <property type="match status" value="1"/>
</dbReference>
<evidence type="ECO:0000256" key="12">
    <source>
        <dbReference type="RuleBase" id="RU367146"/>
    </source>
</evidence>
<organism evidence="13 14">
    <name type="scientific">Aspergillus ochraceoroseus</name>
    <dbReference type="NCBI Taxonomy" id="138278"/>
    <lineage>
        <taxon>Eukaryota</taxon>
        <taxon>Fungi</taxon>
        <taxon>Dikarya</taxon>
        <taxon>Ascomycota</taxon>
        <taxon>Pezizomycotina</taxon>
        <taxon>Eurotiomycetes</taxon>
        <taxon>Eurotiomycetidae</taxon>
        <taxon>Eurotiales</taxon>
        <taxon>Aspergillaceae</taxon>
        <taxon>Aspergillus</taxon>
        <taxon>Aspergillus subgen. Nidulantes</taxon>
    </lineage>
</organism>
<dbReference type="GO" id="GO:0001405">
    <property type="term" value="C:PAM complex, Tim23 associated import motor"/>
    <property type="evidence" value="ECO:0007669"/>
    <property type="project" value="UniProtKB-UniRule"/>
</dbReference>
<dbReference type="OrthoDB" id="5970083at2759"/>
<dbReference type="VEuPathDB" id="FungiDB:P175DRAFT_0500087"/>
<evidence type="ECO:0000256" key="8">
    <source>
        <dbReference type="ARBA" id="ARBA00022989"/>
    </source>
</evidence>
<keyword evidence="3 12" id="KW-0813">Transport</keyword>
<comment type="subcellular location">
    <subcellularLocation>
        <location evidence="1 12">Mitochondrion inner membrane</location>
        <topology evidence="1 12">Multi-pass membrane protein</topology>
    </subcellularLocation>
</comment>
<keyword evidence="8" id="KW-1133">Transmembrane helix</keyword>
<evidence type="ECO:0000313" key="13">
    <source>
        <dbReference type="EMBL" id="KKK23405.1"/>
    </source>
</evidence>
<keyword evidence="14" id="KW-1185">Reference proteome</keyword>
<comment type="caution">
    <text evidence="13">The sequence shown here is derived from an EMBL/GenBank/DDBJ whole genome shotgun (WGS) entry which is preliminary data.</text>
</comment>
<evidence type="ECO:0000256" key="3">
    <source>
        <dbReference type="ARBA" id="ARBA00022448"/>
    </source>
</evidence>
<evidence type="ECO:0000256" key="4">
    <source>
        <dbReference type="ARBA" id="ARBA00022692"/>
    </source>
</evidence>
<reference evidence="13 14" key="1">
    <citation type="submission" date="2015-02" db="EMBL/GenBank/DDBJ databases">
        <title>Draft Genome Sequences of Two Closely-Related Aflatoxigenic Aspergillus Species Obtained from the Cote d'Ivoire.</title>
        <authorList>
            <person name="Moore G.G."/>
            <person name="Beltz S.B."/>
            <person name="Mack B.M."/>
        </authorList>
    </citation>
    <scope>NUCLEOTIDE SEQUENCE [LARGE SCALE GENOMIC DNA]</scope>
    <source>
        <strain evidence="13 14">SRRC1432</strain>
    </source>
</reference>
<dbReference type="InterPro" id="IPR013875">
    <property type="entry name" value="Pam17"/>
</dbReference>
<dbReference type="Pfam" id="PF08566">
    <property type="entry name" value="Pam17"/>
    <property type="match status" value="1"/>
</dbReference>
<evidence type="ECO:0000313" key="14">
    <source>
        <dbReference type="Proteomes" id="UP000034947"/>
    </source>
</evidence>
<proteinExistence type="inferred from homology"/>
<dbReference type="EMBL" id="JYKN01000689">
    <property type="protein sequence ID" value="KKK23405.1"/>
    <property type="molecule type" value="Genomic_DNA"/>
</dbReference>
<dbReference type="GO" id="GO:0030150">
    <property type="term" value="P:protein import into mitochondrial matrix"/>
    <property type="evidence" value="ECO:0007669"/>
    <property type="project" value="UniProtKB-UniRule"/>
</dbReference>
<comment type="similarity">
    <text evidence="2 12">Belongs to the PAM17 family.</text>
</comment>
<keyword evidence="10 12" id="KW-0496">Mitochondrion</keyword>
<name>A0A0F8X142_9EURO</name>
<protein>
    <recommendedName>
        <fullName evidence="12">Presequence translocated-associated motor subunit PAM17</fullName>
    </recommendedName>
</protein>
<keyword evidence="4" id="KW-0812">Transmembrane</keyword>
<comment type="function">
    <text evidence="12">Component of the PAM complex, a complex required for the translocation of transit peptide-containing proteins from the inner membrane into the mitochondrial matrix in an ATP-dependent manner.</text>
</comment>
<dbReference type="Proteomes" id="UP000034947">
    <property type="component" value="Unassembled WGS sequence"/>
</dbReference>
<comment type="subunit">
    <text evidence="12">Component of the PAM complex.</text>
</comment>
<evidence type="ECO:0000256" key="2">
    <source>
        <dbReference type="ARBA" id="ARBA00006837"/>
    </source>
</evidence>
<keyword evidence="5 12" id="KW-0999">Mitochondrion inner membrane</keyword>
<keyword evidence="11" id="KW-0472">Membrane</keyword>